<evidence type="ECO:0000256" key="10">
    <source>
        <dbReference type="SAM" id="MobiDB-lite"/>
    </source>
</evidence>
<dbReference type="STRING" id="70415.A0A5S6QA67"/>
<dbReference type="SUPFAM" id="SSF64268">
    <property type="entry name" value="PX domain"/>
    <property type="match status" value="1"/>
</dbReference>
<feature type="domain" description="PLD phosphodiesterase" evidence="12">
    <location>
        <begin position="1029"/>
        <end position="1056"/>
    </location>
</feature>
<keyword evidence="3" id="KW-0677">Repeat</keyword>
<evidence type="ECO:0000259" key="13">
    <source>
        <dbReference type="PROSITE" id="PS50195"/>
    </source>
</evidence>
<name>A0A5S6QA67_TRIMR</name>
<dbReference type="InterPro" id="IPR036871">
    <property type="entry name" value="PX_dom_sf"/>
</dbReference>
<feature type="region of interest" description="Disordered" evidence="10">
    <location>
        <begin position="221"/>
        <end position="256"/>
    </location>
</feature>
<dbReference type="PANTHER" id="PTHR18896">
    <property type="entry name" value="PHOSPHOLIPASE D"/>
    <property type="match status" value="1"/>
</dbReference>
<feature type="region of interest" description="Disordered" evidence="10">
    <location>
        <begin position="705"/>
        <end position="727"/>
    </location>
</feature>
<proteinExistence type="inferred from homology"/>
<evidence type="ECO:0000259" key="12">
    <source>
        <dbReference type="PROSITE" id="PS50035"/>
    </source>
</evidence>
<dbReference type="Pfam" id="PF13091">
    <property type="entry name" value="PLDc_2"/>
    <property type="match status" value="1"/>
</dbReference>
<keyword evidence="4 9" id="KW-0378">Hydrolase</keyword>
<evidence type="ECO:0000256" key="2">
    <source>
        <dbReference type="ARBA" id="ARBA00008664"/>
    </source>
</evidence>
<dbReference type="PIRSF" id="PIRSF009376">
    <property type="entry name" value="Phospholipase_D_euk"/>
    <property type="match status" value="1"/>
</dbReference>
<evidence type="ECO:0000256" key="7">
    <source>
        <dbReference type="ARBA" id="ARBA00023288"/>
    </source>
</evidence>
<evidence type="ECO:0000313" key="15">
    <source>
        <dbReference type="WBParaSite" id="TMUE_1000004078.1"/>
    </source>
</evidence>
<dbReference type="GO" id="GO:0035556">
    <property type="term" value="P:intracellular signal transduction"/>
    <property type="evidence" value="ECO:0007669"/>
    <property type="project" value="InterPro"/>
</dbReference>
<dbReference type="CDD" id="cd09138">
    <property type="entry name" value="PLDc_vPLD1_2_yPLD_like_1"/>
    <property type="match status" value="1"/>
</dbReference>
<feature type="compositionally biased region" description="Low complexity" evidence="10">
    <location>
        <begin position="240"/>
        <end position="253"/>
    </location>
</feature>
<feature type="domain" description="PH" evidence="11">
    <location>
        <begin position="317"/>
        <end position="423"/>
    </location>
</feature>
<comment type="subcellular location">
    <subcellularLocation>
        <location evidence="8">Endomembrane system</location>
        <topology evidence="8">Lipid-anchor</topology>
    </subcellularLocation>
</comment>
<evidence type="ECO:0000256" key="5">
    <source>
        <dbReference type="ARBA" id="ARBA00022963"/>
    </source>
</evidence>
<dbReference type="InterPro" id="IPR025202">
    <property type="entry name" value="PLD-like_dom"/>
</dbReference>
<dbReference type="Gene3D" id="2.30.29.30">
    <property type="entry name" value="Pleckstrin-homology domain (PH domain)/Phosphotyrosine-binding domain (PTB)"/>
    <property type="match status" value="1"/>
</dbReference>
<keyword evidence="14" id="KW-1185">Reference proteome</keyword>
<dbReference type="PROSITE" id="PS50195">
    <property type="entry name" value="PX"/>
    <property type="match status" value="1"/>
</dbReference>
<dbReference type="GO" id="GO:0004630">
    <property type="term" value="F:phospholipase D activity"/>
    <property type="evidence" value="ECO:0007669"/>
    <property type="project" value="UniProtKB-UniRule"/>
</dbReference>
<evidence type="ECO:0000256" key="6">
    <source>
        <dbReference type="ARBA" id="ARBA00023098"/>
    </source>
</evidence>
<dbReference type="SUPFAM" id="SSF56024">
    <property type="entry name" value="Phospholipase D/nuclease"/>
    <property type="match status" value="2"/>
</dbReference>
<dbReference type="FunFam" id="3.30.870.10:FF:000011">
    <property type="entry name" value="Phospholipase"/>
    <property type="match status" value="1"/>
</dbReference>
<protein>
    <recommendedName>
        <fullName evidence="9">Phospholipase</fullName>
        <ecNumber evidence="9">3.1.4.4</ecNumber>
    </recommendedName>
</protein>
<keyword evidence="7" id="KW-0449">Lipoprotein</keyword>
<evidence type="ECO:0000256" key="9">
    <source>
        <dbReference type="PIRNR" id="PIRNR009376"/>
    </source>
</evidence>
<dbReference type="SMART" id="SM00233">
    <property type="entry name" value="PH"/>
    <property type="match status" value="1"/>
</dbReference>
<dbReference type="EC" id="3.1.4.4" evidence="9"/>
<evidence type="ECO:0000256" key="3">
    <source>
        <dbReference type="ARBA" id="ARBA00022737"/>
    </source>
</evidence>
<comment type="similarity">
    <text evidence="2 9">Belongs to the phospholipase D family.</text>
</comment>
<dbReference type="WBParaSite" id="TMUE_1000004078.1">
    <property type="protein sequence ID" value="TMUE_1000004078.1"/>
    <property type="gene ID" value="WBGene00298854"/>
</dbReference>
<dbReference type="InterPro" id="IPR011993">
    <property type="entry name" value="PH-like_dom_sf"/>
</dbReference>
<dbReference type="InterPro" id="IPR001736">
    <property type="entry name" value="PLipase_D/transphosphatidylase"/>
</dbReference>
<feature type="domain" description="PX" evidence="13">
    <location>
        <begin position="99"/>
        <end position="311"/>
    </location>
</feature>
<sequence>MQADVLKQAVVKRIIHVFAQGVCCQTGMLDWQIALFDKVSEELSVQMLQIEMSNEAKPTIQYVVDRPADKWSHSFRSLYENLQDKQNPDYFIPSTPIFAKVSRAEEDGTNRGYNPFHVSVYTVELEHGNHYWTVHRRFRDFFSLHNHILLYKAKRNLIPRRKATTVGESENKLVWTSGINQTDQPAQVNVLCSRETIQDPGLPQWIGKRCSTLTHGTLEKLRPESQSSDGFGSVGHSIDSAGSISHRSSNSSSNDYDGDLPPFPVWPNIFHDRSDQRTEKLNRYLNAVLQNVEYRNLKETREFIEVSRFSFVSGLGLKRKEGMLKKRPGGRQAYGGVVRCCTEMFASWRYRWFLLKDTYLAYADPERGDVRAVMLFDPGFHVKLEERKRPRLTVENLSRTLVIKCKTKEDAVAWERAISATVKYPGSEFLQSNAHGSTFPIRINTYGMWFVDGKDFMENVANMIELAEEEIFITDWWLSPEIYLKRPAIEGRRWRLDELLKRKAEQGVHIYVLLYKEVQIALGIKSLYSKRRLKELHPNIHVLRHPDHLPGSGVFLWAHHEKIVVIDQNIAFVGGIDLCYGRWDDSEHRLTDFGSVTFAAKKTTTIIETDDKSILSAFRSVSRMLPVVSMRGASEEVNNIGELDNVEVAQTSSVMRDVDPTQAQPGVTTSETVIRLRFKRPSIFSSSRFHFQNISDLMAKYKKRAESKSESESDRKPDSTNAPAPKRSVFMKMHPWQKLRRALKEGSLKPEEFDEAAKYYEERLATLQQEDDLDSGLLGGGKYWIGKDYVNFIFKDFTAIDLPYNDFIDRRETPRMPWHDIASVFFSTVARDVGRHFIERWNACKTEKNKYDKKLPYLIPKTYERTRVPQMFRNISHKCHVQVLRSACPWSVGNNMMEASIHRAYVGLIENAKHYIYIENQFFVTMLNRTDVQNSIAKALYDRIVQAHKKNEAFRVYVLLPLLPGFEGQVGTTGGSALQAVLYWTYQSLSKGPHSLLGNLSRDIEDPSQYIVFCSLRTHDVLMGKMVTELIYIHSKLMIVDDRWTIIGSANINDRSMLGKRDSEVAVLVEDAEYERSVMNGEDYFAGKFARSLRQRLFFEHLGLYKQNAPIIDISDPSSERFFSLWKGIARKNTDIYEKVFCCIPTDEAQTFEQMKQYKGRLRLCDYDEASAKALLDDLTGNLVLFPLRFLYHSDLSPSHMTKEGLAPTSLFT</sequence>
<evidence type="ECO:0000256" key="1">
    <source>
        <dbReference type="ARBA" id="ARBA00000798"/>
    </source>
</evidence>
<evidence type="ECO:0000259" key="11">
    <source>
        <dbReference type="PROSITE" id="PS50003"/>
    </source>
</evidence>
<dbReference type="AlphaFoldDB" id="A0A5S6QA67"/>
<dbReference type="GO" id="GO:0060627">
    <property type="term" value="P:regulation of vesicle-mediated transport"/>
    <property type="evidence" value="ECO:0007669"/>
    <property type="project" value="TreeGrafter"/>
</dbReference>
<feature type="domain" description="PLD phosphodiesterase" evidence="12">
    <location>
        <begin position="555"/>
        <end position="582"/>
    </location>
</feature>
<dbReference type="CDD" id="cd01254">
    <property type="entry name" value="PH_PLD"/>
    <property type="match status" value="1"/>
</dbReference>
<dbReference type="GO" id="GO:0006654">
    <property type="term" value="P:phosphatidic acid biosynthetic process"/>
    <property type="evidence" value="ECO:0007669"/>
    <property type="project" value="InterPro"/>
</dbReference>
<dbReference type="PANTHER" id="PTHR18896:SF76">
    <property type="entry name" value="PHOSPHOLIPASE"/>
    <property type="match status" value="1"/>
</dbReference>
<dbReference type="SUPFAM" id="SSF50729">
    <property type="entry name" value="PH domain-like"/>
    <property type="match status" value="1"/>
</dbReference>
<dbReference type="CDD" id="cd09141">
    <property type="entry name" value="PLDc_vPLD1_2_yPLD_like_2"/>
    <property type="match status" value="1"/>
</dbReference>
<dbReference type="InterPro" id="IPR016555">
    <property type="entry name" value="PLipase_D_euk"/>
</dbReference>
<dbReference type="PROSITE" id="PS50035">
    <property type="entry name" value="PLD"/>
    <property type="match status" value="2"/>
</dbReference>
<accession>A0A5S6QA67</accession>
<dbReference type="SMART" id="SM00312">
    <property type="entry name" value="PX"/>
    <property type="match status" value="1"/>
</dbReference>
<dbReference type="GO" id="GO:0035091">
    <property type="term" value="F:phosphatidylinositol binding"/>
    <property type="evidence" value="ECO:0007669"/>
    <property type="project" value="InterPro"/>
</dbReference>
<evidence type="ECO:0000256" key="8">
    <source>
        <dbReference type="ARBA" id="ARBA00037868"/>
    </source>
</evidence>
<dbReference type="InterPro" id="IPR001849">
    <property type="entry name" value="PH_domain"/>
</dbReference>
<dbReference type="InterPro" id="IPR001683">
    <property type="entry name" value="PX_dom"/>
</dbReference>
<keyword evidence="5 9" id="KW-0442">Lipid degradation</keyword>
<organism evidence="14 15">
    <name type="scientific">Trichuris muris</name>
    <name type="common">Mouse whipworm</name>
    <dbReference type="NCBI Taxonomy" id="70415"/>
    <lineage>
        <taxon>Eukaryota</taxon>
        <taxon>Metazoa</taxon>
        <taxon>Ecdysozoa</taxon>
        <taxon>Nematoda</taxon>
        <taxon>Enoplea</taxon>
        <taxon>Dorylaimia</taxon>
        <taxon>Trichinellida</taxon>
        <taxon>Trichuridae</taxon>
        <taxon>Trichuris</taxon>
    </lineage>
</organism>
<dbReference type="Proteomes" id="UP000046395">
    <property type="component" value="Unassembled WGS sequence"/>
</dbReference>
<dbReference type="GO" id="GO:0009395">
    <property type="term" value="P:phospholipid catabolic process"/>
    <property type="evidence" value="ECO:0007669"/>
    <property type="project" value="TreeGrafter"/>
</dbReference>
<comment type="catalytic activity">
    <reaction evidence="1 9">
        <text>a 1,2-diacyl-sn-glycero-3-phosphocholine + H2O = a 1,2-diacyl-sn-glycero-3-phosphate + choline + H(+)</text>
        <dbReference type="Rhea" id="RHEA:14445"/>
        <dbReference type="ChEBI" id="CHEBI:15354"/>
        <dbReference type="ChEBI" id="CHEBI:15377"/>
        <dbReference type="ChEBI" id="CHEBI:15378"/>
        <dbReference type="ChEBI" id="CHEBI:57643"/>
        <dbReference type="ChEBI" id="CHEBI:58608"/>
        <dbReference type="EC" id="3.1.4.4"/>
    </reaction>
</comment>
<evidence type="ECO:0000313" key="14">
    <source>
        <dbReference type="Proteomes" id="UP000046395"/>
    </source>
</evidence>
<keyword evidence="6" id="KW-0443">Lipid metabolism</keyword>
<dbReference type="Pfam" id="PF00614">
    <property type="entry name" value="PLDc"/>
    <property type="match status" value="1"/>
</dbReference>
<dbReference type="Gene3D" id="3.30.870.10">
    <property type="entry name" value="Endonuclease Chain A"/>
    <property type="match status" value="2"/>
</dbReference>
<dbReference type="GO" id="GO:0012505">
    <property type="term" value="C:endomembrane system"/>
    <property type="evidence" value="ECO:0007669"/>
    <property type="project" value="UniProtKB-SubCell"/>
</dbReference>
<dbReference type="SMART" id="SM00155">
    <property type="entry name" value="PLDc"/>
    <property type="match status" value="2"/>
</dbReference>
<evidence type="ECO:0000256" key="4">
    <source>
        <dbReference type="ARBA" id="ARBA00022801"/>
    </source>
</evidence>
<dbReference type="InterPro" id="IPR015679">
    <property type="entry name" value="PLipase_D_fam"/>
</dbReference>
<feature type="compositionally biased region" description="Basic and acidic residues" evidence="10">
    <location>
        <begin position="705"/>
        <end position="718"/>
    </location>
</feature>
<dbReference type="Gene3D" id="3.30.1520.10">
    <property type="entry name" value="Phox-like domain"/>
    <property type="match status" value="1"/>
</dbReference>
<dbReference type="PROSITE" id="PS50003">
    <property type="entry name" value="PH_DOMAIN"/>
    <property type="match status" value="1"/>
</dbReference>
<reference evidence="15" key="1">
    <citation type="submission" date="2019-12" db="UniProtKB">
        <authorList>
            <consortium name="WormBaseParasite"/>
        </authorList>
    </citation>
    <scope>IDENTIFICATION</scope>
</reference>